<reference evidence="1" key="1">
    <citation type="journal article" date="2025" name="Int. J. Syst. Evol. Microbiol.">
        <title>Inconstantimicrobium mannanitabidum sp. nov., a novel member of the family Clostridiaceae isolated from anoxic soil under the treatment of reductive soil disinfestation.</title>
        <authorList>
            <person name="Ueki A."/>
            <person name="Tonouchi A."/>
            <person name="Honma S."/>
            <person name="Kaku N."/>
            <person name="Ueki K."/>
        </authorList>
    </citation>
    <scope>NUCLEOTIDE SEQUENCE</scope>
    <source>
        <strain evidence="1">TW13</strain>
    </source>
</reference>
<keyword evidence="1" id="KW-0547">Nucleotide-binding</keyword>
<dbReference type="Proteomes" id="UP001058074">
    <property type="component" value="Unassembled WGS sequence"/>
</dbReference>
<keyword evidence="2" id="KW-1185">Reference proteome</keyword>
<keyword evidence="1" id="KW-0378">Hydrolase</keyword>
<keyword evidence="1" id="KW-0067">ATP-binding</keyword>
<protein>
    <submittedName>
        <fullName evidence="1">ATP-dependent helicase</fullName>
    </submittedName>
</protein>
<comment type="caution">
    <text evidence="1">The sequence shown here is derived from an EMBL/GenBank/DDBJ whole genome shotgun (WGS) entry which is preliminary data.</text>
</comment>
<evidence type="ECO:0000313" key="1">
    <source>
        <dbReference type="EMBL" id="GKX68058.1"/>
    </source>
</evidence>
<gene>
    <name evidence="1" type="ORF">rsdtw13_33160</name>
</gene>
<proteinExistence type="predicted"/>
<organism evidence="1 2">
    <name type="scientific">Inconstantimicrobium mannanitabidum</name>
    <dbReference type="NCBI Taxonomy" id="1604901"/>
    <lineage>
        <taxon>Bacteria</taxon>
        <taxon>Bacillati</taxon>
        <taxon>Bacillota</taxon>
        <taxon>Clostridia</taxon>
        <taxon>Eubacteriales</taxon>
        <taxon>Clostridiaceae</taxon>
        <taxon>Inconstantimicrobium</taxon>
    </lineage>
</organism>
<sequence>MIISMSVRDIVNFSLYSGSIDSRYVGKSRALQGTLIHKKIQEKNINDIKGYEKEVSLSKDFTFDNFTLRVEGRADGVIYDDEVIVEEIKTTNKNLMYVDKDFNELHWAQAKFYAYIICCEKNLKSIKVRLIYYCIVTDEIKKFEEQYSDRELEEYITKIIADFKQMADYSINWRMLRNKSIDNIEFPFVNYREGQRNLSVAVYNTIKEQKELFIKAPTGIGKTISTIFPAVKAVGQNKIDKIFYLTAKTITRTAAEEAFKLLRDKKLKFKIVTLTAKEKICFNEEVKCNPEECKFACNYYDKLKISLHDILLQYENFNRESIEKIAKKYEICPFELSLEIAKWCDGIICDYNYIFDPSAALKTIFEDSNDRLTVLIDEAHNLVGRAREMYSGELIKSEILKIKKLLTGKAPKISGILGKINSELISYRRELQEENIEYKVINEVSSELKKNLRLFLKETDDFLVKNQSLDYIKDVMELYFNINNFMNVVSEIDNNYVNYVDTSNKDVYVKLFCIDPSKKLRERMDKVSSTILFSATMLPMTYYISLLGGDDNTYRMFLESPFNKENLSINVLPLSTKYKFRENTLEDVIDAIHDIKNAKKGNYIVFFPSYSYMNKAYKHYIDKYGSENTILQQSDMSEKLKEDFLEYFDENEILAFCVMGGLFSEGIDLKGDKLIGTVIIGVGLPQVCFEQELIKDYFNKKSVNGYDYAYTYPGMNKVLQAVGRVIRTEEDEGVAILVDDRFLSMKYKELMPSEWSNLHVVKNCEELINNVDEFWKVKNQM</sequence>
<keyword evidence="1" id="KW-0347">Helicase</keyword>
<dbReference type="EMBL" id="BROD01000001">
    <property type="protein sequence ID" value="GKX68058.1"/>
    <property type="molecule type" value="Genomic_DNA"/>
</dbReference>
<name>A0ACB5RG45_9CLOT</name>
<accession>A0ACB5RG45</accession>
<evidence type="ECO:0000313" key="2">
    <source>
        <dbReference type="Proteomes" id="UP001058074"/>
    </source>
</evidence>